<keyword evidence="2" id="KW-1185">Reference proteome</keyword>
<reference evidence="1 2" key="1">
    <citation type="journal article" date="2020" name="Microbiol. Resour. Announc.">
        <title>Draft Genome Sequence of a Cladosporium Species Isolated from the Mesophotic Ascidian Didemnum maculosum.</title>
        <authorList>
            <person name="Gioti A."/>
            <person name="Siaperas R."/>
            <person name="Nikolaivits E."/>
            <person name="Le Goff G."/>
            <person name="Ouazzani J."/>
            <person name="Kotoulas G."/>
            <person name="Topakas E."/>
        </authorList>
    </citation>
    <scope>NUCLEOTIDE SEQUENCE [LARGE SCALE GENOMIC DNA]</scope>
    <source>
        <strain evidence="1 2">TM138-S3</strain>
    </source>
</reference>
<sequence length="144" mass="16668">MRRSCCTAWFVAIRGNPTTRITEHLRVSLTRARIQHVTFGKARTIFQAIRDGAHAFKEGGRLFKLGQIIENFGYVLSGETLAACHHEEMARLEYESRDMSREYKVTYELVTGRVSTPPPRLPETRILRMVRQAQEARRAEHDRP</sequence>
<evidence type="ECO:0000313" key="2">
    <source>
        <dbReference type="Proteomes" id="UP000803884"/>
    </source>
</evidence>
<dbReference type="Proteomes" id="UP000803884">
    <property type="component" value="Unassembled WGS sequence"/>
</dbReference>
<gene>
    <name evidence="1" type="ORF">WHR41_04772</name>
</gene>
<evidence type="ECO:0000313" key="1">
    <source>
        <dbReference type="EMBL" id="KAL1585974.1"/>
    </source>
</evidence>
<name>A0AB34KLV3_9PEZI</name>
<dbReference type="EMBL" id="JAAQHG020000016">
    <property type="protein sequence ID" value="KAL1585974.1"/>
    <property type="molecule type" value="Genomic_DNA"/>
</dbReference>
<accession>A0AB34KLV3</accession>
<dbReference type="GeneID" id="96006216"/>
<dbReference type="AlphaFoldDB" id="A0AB34KLV3"/>
<protein>
    <submittedName>
        <fullName evidence="1">Uncharacterized protein</fullName>
    </submittedName>
</protein>
<dbReference type="RefSeq" id="XP_069229079.1">
    <property type="nucleotide sequence ID" value="XM_069373378.1"/>
</dbReference>
<organism evidence="1 2">
    <name type="scientific">Cladosporium halotolerans</name>
    <dbReference type="NCBI Taxonomy" id="1052096"/>
    <lineage>
        <taxon>Eukaryota</taxon>
        <taxon>Fungi</taxon>
        <taxon>Dikarya</taxon>
        <taxon>Ascomycota</taxon>
        <taxon>Pezizomycotina</taxon>
        <taxon>Dothideomycetes</taxon>
        <taxon>Dothideomycetidae</taxon>
        <taxon>Cladosporiales</taxon>
        <taxon>Cladosporiaceae</taxon>
        <taxon>Cladosporium</taxon>
    </lineage>
</organism>
<comment type="caution">
    <text evidence="1">The sequence shown here is derived from an EMBL/GenBank/DDBJ whole genome shotgun (WGS) entry which is preliminary data.</text>
</comment>
<proteinExistence type="predicted"/>